<evidence type="ECO:0000256" key="9">
    <source>
        <dbReference type="SAM" id="MobiDB-lite"/>
    </source>
</evidence>
<evidence type="ECO:0000256" key="7">
    <source>
        <dbReference type="ARBA" id="ARBA00023136"/>
    </source>
</evidence>
<keyword evidence="6 8" id="KW-0175">Coiled coil</keyword>
<dbReference type="SMART" id="SM00397">
    <property type="entry name" value="t_SNARE"/>
    <property type="match status" value="1"/>
</dbReference>
<dbReference type="Proteomes" id="UP001174909">
    <property type="component" value="Unassembled WGS sequence"/>
</dbReference>
<evidence type="ECO:0000256" key="10">
    <source>
        <dbReference type="SAM" id="Phobius"/>
    </source>
</evidence>
<dbReference type="GO" id="GO:0005484">
    <property type="term" value="F:SNAP receptor activity"/>
    <property type="evidence" value="ECO:0007669"/>
    <property type="project" value="TreeGrafter"/>
</dbReference>
<name>A0AA35SXA9_GEOBA</name>
<dbReference type="InterPro" id="IPR000727">
    <property type="entry name" value="T_SNARE_dom"/>
</dbReference>
<organism evidence="12 13">
    <name type="scientific">Geodia barretti</name>
    <name type="common">Barrett's horny sponge</name>
    <dbReference type="NCBI Taxonomy" id="519541"/>
    <lineage>
        <taxon>Eukaryota</taxon>
        <taxon>Metazoa</taxon>
        <taxon>Porifera</taxon>
        <taxon>Demospongiae</taxon>
        <taxon>Heteroscleromorpha</taxon>
        <taxon>Tetractinellida</taxon>
        <taxon>Astrophorina</taxon>
        <taxon>Geodiidae</taxon>
        <taxon>Geodia</taxon>
    </lineage>
</organism>
<feature type="coiled-coil region" evidence="8">
    <location>
        <begin position="230"/>
        <end position="257"/>
    </location>
</feature>
<keyword evidence="4 10" id="KW-0812">Transmembrane</keyword>
<evidence type="ECO:0000259" key="11">
    <source>
        <dbReference type="PROSITE" id="PS50192"/>
    </source>
</evidence>
<dbReference type="GO" id="GO:0000149">
    <property type="term" value="F:SNARE binding"/>
    <property type="evidence" value="ECO:0007669"/>
    <property type="project" value="TreeGrafter"/>
</dbReference>
<evidence type="ECO:0000256" key="5">
    <source>
        <dbReference type="ARBA" id="ARBA00022989"/>
    </source>
</evidence>
<dbReference type="Pfam" id="PF05739">
    <property type="entry name" value="SNARE"/>
    <property type="match status" value="1"/>
</dbReference>
<feature type="compositionally biased region" description="Polar residues" evidence="9">
    <location>
        <begin position="154"/>
        <end position="163"/>
    </location>
</feature>
<keyword evidence="3" id="KW-0813">Transport</keyword>
<dbReference type="InterPro" id="IPR010989">
    <property type="entry name" value="SNARE"/>
</dbReference>
<dbReference type="SUPFAM" id="SSF47661">
    <property type="entry name" value="t-snare proteins"/>
    <property type="match status" value="1"/>
</dbReference>
<dbReference type="GO" id="GO:0000139">
    <property type="term" value="C:Golgi membrane"/>
    <property type="evidence" value="ECO:0007669"/>
    <property type="project" value="TreeGrafter"/>
</dbReference>
<evidence type="ECO:0000313" key="12">
    <source>
        <dbReference type="EMBL" id="CAI8037409.1"/>
    </source>
</evidence>
<dbReference type="GO" id="GO:0048278">
    <property type="term" value="P:vesicle docking"/>
    <property type="evidence" value="ECO:0007669"/>
    <property type="project" value="TreeGrafter"/>
</dbReference>
<dbReference type="GO" id="GO:0006886">
    <property type="term" value="P:intracellular protein transport"/>
    <property type="evidence" value="ECO:0007669"/>
    <property type="project" value="TreeGrafter"/>
</dbReference>
<gene>
    <name evidence="12" type="ORF">GBAR_LOCUS20922</name>
</gene>
<dbReference type="GO" id="GO:0006906">
    <property type="term" value="P:vesicle fusion"/>
    <property type="evidence" value="ECO:0007669"/>
    <property type="project" value="TreeGrafter"/>
</dbReference>
<proteinExistence type="inferred from homology"/>
<dbReference type="InterPro" id="IPR045242">
    <property type="entry name" value="Syntaxin"/>
</dbReference>
<keyword evidence="13" id="KW-1185">Reference proteome</keyword>
<dbReference type="PROSITE" id="PS50192">
    <property type="entry name" value="T_SNARE"/>
    <property type="match status" value="1"/>
</dbReference>
<comment type="subcellular location">
    <subcellularLocation>
        <location evidence="1">Membrane</location>
        <topology evidence="1">Single-pass type IV membrane protein</topology>
    </subcellularLocation>
</comment>
<dbReference type="CDD" id="cd15844">
    <property type="entry name" value="SNARE_syntaxin5"/>
    <property type="match status" value="1"/>
</dbReference>
<feature type="domain" description="T-SNARE coiled-coil homology" evidence="11">
    <location>
        <begin position="206"/>
        <end position="268"/>
    </location>
</feature>
<evidence type="ECO:0000256" key="1">
    <source>
        <dbReference type="ARBA" id="ARBA00004211"/>
    </source>
</evidence>
<dbReference type="EMBL" id="CASHTH010002935">
    <property type="protein sequence ID" value="CAI8037409.1"/>
    <property type="molecule type" value="Genomic_DNA"/>
</dbReference>
<evidence type="ECO:0000256" key="8">
    <source>
        <dbReference type="SAM" id="Coils"/>
    </source>
</evidence>
<accession>A0AA35SXA9</accession>
<protein>
    <submittedName>
        <fullName evidence="12">Syntaxin-5</fullName>
    </submittedName>
</protein>
<feature type="region of interest" description="Disordered" evidence="9">
    <location>
        <begin position="148"/>
        <end position="168"/>
    </location>
</feature>
<evidence type="ECO:0000313" key="13">
    <source>
        <dbReference type="Proteomes" id="UP001174909"/>
    </source>
</evidence>
<keyword evidence="7 10" id="KW-0472">Membrane</keyword>
<dbReference type="Pfam" id="PF11416">
    <property type="entry name" value="Syntaxin-5_N"/>
    <property type="match status" value="1"/>
</dbReference>
<evidence type="ECO:0000256" key="2">
    <source>
        <dbReference type="ARBA" id="ARBA00009063"/>
    </source>
</evidence>
<evidence type="ECO:0000256" key="6">
    <source>
        <dbReference type="ARBA" id="ARBA00023054"/>
    </source>
</evidence>
<dbReference type="InterPro" id="IPR021538">
    <property type="entry name" value="Syntaxin-5_N"/>
</dbReference>
<feature type="transmembrane region" description="Helical" evidence="10">
    <location>
        <begin position="277"/>
        <end position="297"/>
    </location>
</feature>
<dbReference type="GO" id="GO:0031201">
    <property type="term" value="C:SNARE complex"/>
    <property type="evidence" value="ECO:0007669"/>
    <property type="project" value="TreeGrafter"/>
</dbReference>
<keyword evidence="5 10" id="KW-1133">Transmembrane helix</keyword>
<sequence length="298" mass="34012">MTGRDRTAEFTSVVHSLQSYHAPTSMTPHPRRRQSEIMAAAKKIGYDINCTSTKLEKLTELARGRSLFGDPTADIQELTQVIKQDLSKLNSDISSLQQQARAESYGDSKHMRTHTSSVVISLQVKLANVSQDFKSVLELRTENLKQQKQRREQFSASPVTSSYPPMERDGMSRSVLLSSDQTDSHVGIDMDSLRRQQQMQVIEQQDAYIQERSDAMENIHSTIVELGTIFRQLAEMVQQQEEQVARIDDNVEETLTNVDAAHTELLKYFKGITSNRWLMLKIFGVILVFFIFFVVFFV</sequence>
<evidence type="ECO:0000256" key="4">
    <source>
        <dbReference type="ARBA" id="ARBA00022692"/>
    </source>
</evidence>
<reference evidence="12" key="1">
    <citation type="submission" date="2023-03" db="EMBL/GenBank/DDBJ databases">
        <authorList>
            <person name="Steffen K."/>
            <person name="Cardenas P."/>
        </authorList>
    </citation>
    <scope>NUCLEOTIDE SEQUENCE</scope>
</reference>
<dbReference type="AlphaFoldDB" id="A0AA35SXA9"/>
<dbReference type="GO" id="GO:0006888">
    <property type="term" value="P:endoplasmic reticulum to Golgi vesicle-mediated transport"/>
    <property type="evidence" value="ECO:0007669"/>
    <property type="project" value="TreeGrafter"/>
</dbReference>
<comment type="similarity">
    <text evidence="2">Belongs to the syntaxin family.</text>
</comment>
<comment type="caution">
    <text evidence="12">The sequence shown here is derived from an EMBL/GenBank/DDBJ whole genome shotgun (WGS) entry which is preliminary data.</text>
</comment>
<dbReference type="Gene3D" id="1.20.58.70">
    <property type="match status" value="1"/>
</dbReference>
<dbReference type="PANTHER" id="PTHR19957:SF3">
    <property type="entry name" value="SYNTAXIN-5"/>
    <property type="match status" value="1"/>
</dbReference>
<evidence type="ECO:0000256" key="3">
    <source>
        <dbReference type="ARBA" id="ARBA00022448"/>
    </source>
</evidence>
<dbReference type="PANTHER" id="PTHR19957">
    <property type="entry name" value="SYNTAXIN"/>
    <property type="match status" value="1"/>
</dbReference>